<dbReference type="GO" id="GO:0046872">
    <property type="term" value="F:metal ion binding"/>
    <property type="evidence" value="ECO:0007669"/>
    <property type="project" value="InterPro"/>
</dbReference>
<evidence type="ECO:0000313" key="4">
    <source>
        <dbReference type="Proteomes" id="UP000238701"/>
    </source>
</evidence>
<organism evidence="3 4">
    <name type="scientific">Candidatus Sulfotelmatobacter kueseliae</name>
    <dbReference type="NCBI Taxonomy" id="2042962"/>
    <lineage>
        <taxon>Bacteria</taxon>
        <taxon>Pseudomonadati</taxon>
        <taxon>Acidobacteriota</taxon>
        <taxon>Terriglobia</taxon>
        <taxon>Terriglobales</taxon>
        <taxon>Candidatus Korobacteraceae</taxon>
        <taxon>Candidatus Sulfotelmatobacter</taxon>
    </lineage>
</organism>
<feature type="compositionally biased region" description="Basic and acidic residues" evidence="2">
    <location>
        <begin position="105"/>
        <end position="115"/>
    </location>
</feature>
<sequence length="146" mass="15758">MQDKLPEISNEKQKLFSRIKRLGGQITAVERAVAEGDECADILMLLAAIRGGVNSLMAEILEDHIRLHITHPDPGTDSPEELTEDLISLVRAEPALSEAEGSVRATDKIKKDSPEPPRLSLKPSRLEGQLDGSSVPRGCCTVIAGP</sequence>
<dbReference type="Gene3D" id="1.20.58.1000">
    <property type="entry name" value="Metal-sensitive repressor, helix protomer"/>
    <property type="match status" value="1"/>
</dbReference>
<dbReference type="Proteomes" id="UP000238701">
    <property type="component" value="Unassembled WGS sequence"/>
</dbReference>
<gene>
    <name evidence="3" type="ORF">SBA1_290061</name>
</gene>
<evidence type="ECO:0000256" key="2">
    <source>
        <dbReference type="SAM" id="MobiDB-lite"/>
    </source>
</evidence>
<dbReference type="GO" id="GO:0045892">
    <property type="term" value="P:negative regulation of DNA-templated transcription"/>
    <property type="evidence" value="ECO:0007669"/>
    <property type="project" value="UniProtKB-ARBA"/>
</dbReference>
<comment type="similarity">
    <text evidence="1">Belongs to the FrmR/RcnR family.</text>
</comment>
<dbReference type="PANTHER" id="PTHR33677">
    <property type="entry name" value="TRANSCRIPTIONAL REPRESSOR FRMR-RELATED"/>
    <property type="match status" value="1"/>
</dbReference>
<dbReference type="AlphaFoldDB" id="A0A2U3KJ49"/>
<dbReference type="Pfam" id="PF02583">
    <property type="entry name" value="Trns_repr_metal"/>
    <property type="match status" value="1"/>
</dbReference>
<dbReference type="InterPro" id="IPR038390">
    <property type="entry name" value="Metal_Tscrpt_repr_sf"/>
</dbReference>
<dbReference type="InterPro" id="IPR003735">
    <property type="entry name" value="Metal_Tscrpt_repr"/>
</dbReference>
<dbReference type="EMBL" id="OMOD01000121">
    <property type="protein sequence ID" value="SPF39699.1"/>
    <property type="molecule type" value="Genomic_DNA"/>
</dbReference>
<proteinExistence type="inferred from homology"/>
<dbReference type="CDD" id="cd10153">
    <property type="entry name" value="RcnR-FrmR-like_DUF156"/>
    <property type="match status" value="1"/>
</dbReference>
<dbReference type="PANTHER" id="PTHR33677:SF5">
    <property type="entry name" value="TRANSCRIPTIONAL REPRESSOR FRMR"/>
    <property type="match status" value="1"/>
</dbReference>
<dbReference type="OrthoDB" id="9806052at2"/>
<name>A0A2U3KJ49_9BACT</name>
<protein>
    <submittedName>
        <fullName evidence="3">Uncharacterized protein</fullName>
    </submittedName>
</protein>
<accession>A0A2U3KJ49</accession>
<evidence type="ECO:0000256" key="1">
    <source>
        <dbReference type="ARBA" id="ARBA00005260"/>
    </source>
</evidence>
<reference evidence="4" key="1">
    <citation type="submission" date="2018-02" db="EMBL/GenBank/DDBJ databases">
        <authorList>
            <person name="Hausmann B."/>
        </authorList>
    </citation>
    <scope>NUCLEOTIDE SEQUENCE [LARGE SCALE GENOMIC DNA]</scope>
    <source>
        <strain evidence="4">Peat soil MAG SbA1</strain>
    </source>
</reference>
<dbReference type="GO" id="GO:0003677">
    <property type="term" value="F:DNA binding"/>
    <property type="evidence" value="ECO:0007669"/>
    <property type="project" value="InterPro"/>
</dbReference>
<evidence type="ECO:0000313" key="3">
    <source>
        <dbReference type="EMBL" id="SPF39699.1"/>
    </source>
</evidence>
<feature type="region of interest" description="Disordered" evidence="2">
    <location>
        <begin position="96"/>
        <end position="134"/>
    </location>
</feature>